<dbReference type="PROSITE" id="PS51126">
    <property type="entry name" value="DILUTE"/>
    <property type="match status" value="1"/>
</dbReference>
<feature type="domain" description="Dilute" evidence="3">
    <location>
        <begin position="467"/>
        <end position="672"/>
    </location>
</feature>
<comment type="caution">
    <text evidence="5">The sequence shown here is derived from an EMBL/GenBank/DDBJ whole genome shotgun (WGS) entry which is preliminary data.</text>
</comment>
<dbReference type="SMART" id="SM01132">
    <property type="entry name" value="DIL"/>
    <property type="match status" value="1"/>
</dbReference>
<dbReference type="Pfam" id="PF10358">
    <property type="entry name" value="NT-C2"/>
    <property type="match status" value="1"/>
</dbReference>
<evidence type="ECO:0000313" key="5">
    <source>
        <dbReference type="EMBL" id="KAJ5074139.1"/>
    </source>
</evidence>
<keyword evidence="6" id="KW-1185">Reference proteome</keyword>
<organism evidence="5 6">
    <name type="scientific">Anaeramoeba ignava</name>
    <name type="common">Anaerobic marine amoeba</name>
    <dbReference type="NCBI Taxonomy" id="1746090"/>
    <lineage>
        <taxon>Eukaryota</taxon>
        <taxon>Metamonada</taxon>
        <taxon>Anaeramoebidae</taxon>
        <taxon>Anaeramoeba</taxon>
    </lineage>
</organism>
<evidence type="ECO:0000259" key="3">
    <source>
        <dbReference type="PROSITE" id="PS51126"/>
    </source>
</evidence>
<feature type="region of interest" description="Disordered" evidence="2">
    <location>
        <begin position="227"/>
        <end position="251"/>
    </location>
</feature>
<feature type="compositionally biased region" description="Polar residues" evidence="2">
    <location>
        <begin position="191"/>
        <end position="203"/>
    </location>
</feature>
<feature type="coiled-coil region" evidence="1">
    <location>
        <begin position="314"/>
        <end position="341"/>
    </location>
</feature>
<dbReference type="GO" id="GO:0051020">
    <property type="term" value="F:GTPase binding"/>
    <property type="evidence" value="ECO:0007669"/>
    <property type="project" value="TreeGrafter"/>
</dbReference>
<accession>A0A9Q0RBI4</accession>
<evidence type="ECO:0000256" key="2">
    <source>
        <dbReference type="SAM" id="MobiDB-lite"/>
    </source>
</evidence>
<evidence type="ECO:0000313" key="6">
    <source>
        <dbReference type="Proteomes" id="UP001149090"/>
    </source>
</evidence>
<keyword evidence="1" id="KW-0175">Coiled coil</keyword>
<dbReference type="Proteomes" id="UP001149090">
    <property type="component" value="Unassembled WGS sequence"/>
</dbReference>
<evidence type="ECO:0000256" key="1">
    <source>
        <dbReference type="SAM" id="Coils"/>
    </source>
</evidence>
<dbReference type="InterPro" id="IPR002710">
    <property type="entry name" value="Dilute_dom"/>
</dbReference>
<name>A0A9Q0RBI4_ANAIG</name>
<feature type="compositionally biased region" description="Low complexity" evidence="2">
    <location>
        <begin position="236"/>
        <end position="251"/>
    </location>
</feature>
<dbReference type="EMBL" id="JAPDFW010000070">
    <property type="protein sequence ID" value="KAJ5074139.1"/>
    <property type="molecule type" value="Genomic_DNA"/>
</dbReference>
<dbReference type="PANTHER" id="PTHR16027">
    <property type="entry name" value="DILUTE DOMAIN-CONTAINING PROTEIN YPR089W"/>
    <property type="match status" value="1"/>
</dbReference>
<gene>
    <name evidence="5" type="ORF">M0811_00767</name>
</gene>
<feature type="domain" description="C2 NT-type" evidence="4">
    <location>
        <begin position="8"/>
        <end position="149"/>
    </location>
</feature>
<dbReference type="InterPro" id="IPR019448">
    <property type="entry name" value="NT-C2"/>
</dbReference>
<dbReference type="InterPro" id="IPR052072">
    <property type="entry name" value="Vascular_dev_regulator"/>
</dbReference>
<dbReference type="Pfam" id="PF01843">
    <property type="entry name" value="DIL"/>
    <property type="match status" value="1"/>
</dbReference>
<protein>
    <submittedName>
        <fullName evidence="5">Myosin-7</fullName>
    </submittedName>
</protein>
<reference evidence="5" key="1">
    <citation type="submission" date="2022-10" db="EMBL/GenBank/DDBJ databases">
        <title>Novel sulphate-reducing endosymbionts in the free-living metamonad Anaeramoeba.</title>
        <authorList>
            <person name="Jerlstrom-Hultqvist J."/>
            <person name="Cepicka I."/>
            <person name="Gallot-Lavallee L."/>
            <person name="Salas-Leiva D."/>
            <person name="Curtis B.A."/>
            <person name="Zahonova K."/>
            <person name="Pipaliya S."/>
            <person name="Dacks J."/>
            <person name="Roger A.J."/>
        </authorList>
    </citation>
    <scope>NUCLEOTIDE SEQUENCE</scope>
    <source>
        <strain evidence="5">BMAN</strain>
    </source>
</reference>
<sequence length="732" mass="85575">MSKFHSPFKHRGQKQTKTTFSIAFTSIYHLALRNCTVWIQWKRGSHSGISKKSFLDKYGHTSWSDEFKFPATLFKPKKTDILEPKNLHIFVRLDKEQKKGSIIIGKLVINIAKFFNQNEPVVKEYKLNIKNHLQHKFHPTIIICMQMIKEIKLEKIPQLLSNPKIQQQIKELESFHNKLLSQDFTEEEYTELTNKSSLGTETTTSEHEKQHNNHHYNQIILNENENKNQKEEKSNNQKNNNKMISNNNPKQGINIENIENIANLENIEKKKIKQTSKISHEKIHEKTDYVVESLFSDAKNGISKRTNEDIEQIINHQSGLIEQLKKHIDNLEHQIEVHTIIEQERWLIDRLFYFTDSIYSNGVPVPASLMMKFFLFHNAFDQRNEKLLAIFCECFELLVQAQKDNKYNLVWLLSNISFMIRLLWGLFPQIIEEEFKKTSEILSENQNQKQEMDHSNLVVFMDKSNHEQIVKFHKQLISLALNIFMLLIEVIQDQINSKLTRDFLIHKPLGQTPQRAPKQKGLTSINHLDELAALLKENYLPKSIIAKIFTHILHNINSVLLIELMNHREFCHSANGFQVKISLSFLESWVSNVELSELNQELAPIKQACDCISMNKIIIKDLVNNYSVCNDICPKLSSSQIHKLLSNFIPDEIDPEPLTKFQLQEFENFSSHSIEKKKSIETPIIENSDFFGIDRSIVNWDQTPVPILIRKNENLTFLKIPLKELIEDGFKK</sequence>
<evidence type="ECO:0000259" key="4">
    <source>
        <dbReference type="PROSITE" id="PS51840"/>
    </source>
</evidence>
<dbReference type="PANTHER" id="PTHR16027:SF6">
    <property type="entry name" value="DILUTE DOMAIN-CONTAINING PROTEIN"/>
    <property type="match status" value="1"/>
</dbReference>
<dbReference type="OrthoDB" id="6108017at2759"/>
<dbReference type="AlphaFoldDB" id="A0A9Q0RBI4"/>
<dbReference type="PROSITE" id="PS51840">
    <property type="entry name" value="C2_NT"/>
    <property type="match status" value="1"/>
</dbReference>
<proteinExistence type="predicted"/>
<feature type="region of interest" description="Disordered" evidence="2">
    <location>
        <begin position="191"/>
        <end position="213"/>
    </location>
</feature>